<reference evidence="1 2" key="1">
    <citation type="journal article" date="2019" name="Microbiol. Resour. Announc.">
        <title>Draft Genome Sequence of Comamonas testosteroni TA441, a Bacterium That Has a Cryptic Phenol Degradation Gene Cluster.</title>
        <authorList>
            <person name="Arai H."/>
            <person name="Ishii M."/>
        </authorList>
    </citation>
    <scope>NUCLEOTIDE SEQUENCE [LARGE SCALE GENOMIC DNA]</scope>
    <source>
        <strain evidence="1 2">TA441</strain>
    </source>
</reference>
<gene>
    <name evidence="1" type="ORF">CTTA_5019</name>
</gene>
<evidence type="ECO:0000313" key="1">
    <source>
        <dbReference type="EMBL" id="GEQ78014.1"/>
    </source>
</evidence>
<organism evidence="1 2">
    <name type="scientific">Comamonas testosteroni</name>
    <name type="common">Pseudomonas testosteroni</name>
    <dbReference type="NCBI Taxonomy" id="285"/>
    <lineage>
        <taxon>Bacteria</taxon>
        <taxon>Pseudomonadati</taxon>
        <taxon>Pseudomonadota</taxon>
        <taxon>Betaproteobacteria</taxon>
        <taxon>Burkholderiales</taxon>
        <taxon>Comamonadaceae</taxon>
        <taxon>Comamonas</taxon>
    </lineage>
</organism>
<dbReference type="AlphaFoldDB" id="A0A5A7MML4"/>
<accession>A0A5A7MML4</accession>
<evidence type="ECO:0000313" key="2">
    <source>
        <dbReference type="Proteomes" id="UP000323105"/>
    </source>
</evidence>
<protein>
    <submittedName>
        <fullName evidence="1">Uncharacterized protein</fullName>
    </submittedName>
</protein>
<dbReference type="EMBL" id="BKBW01000022">
    <property type="protein sequence ID" value="GEQ78014.1"/>
    <property type="molecule type" value="Genomic_DNA"/>
</dbReference>
<dbReference type="RefSeq" id="WP_238707845.1">
    <property type="nucleotide sequence ID" value="NZ_BKBW01000022.1"/>
</dbReference>
<name>A0A5A7MML4_COMTE</name>
<sequence length="151" mass="17238">MIEQQQQLQGIIGVIGSELLTQRLFPIIDIEGRQQKRRVGMELDVAAGVLERLGHGQRNTEETRRQSAIERRFERRIRSSYLLKLNASAGSSSREWLMALLVGHMYCLQVSEPLPPPQGHKGWGRRYKSGSFLRAEGKARRRTQRLECLAG</sequence>
<proteinExistence type="predicted"/>
<comment type="caution">
    <text evidence="1">The sequence shown here is derived from an EMBL/GenBank/DDBJ whole genome shotgun (WGS) entry which is preliminary data.</text>
</comment>
<dbReference type="Proteomes" id="UP000323105">
    <property type="component" value="Unassembled WGS sequence"/>
</dbReference>